<evidence type="ECO:0000259" key="1">
    <source>
        <dbReference type="PROSITE" id="PS50943"/>
    </source>
</evidence>
<evidence type="ECO:0000313" key="3">
    <source>
        <dbReference type="Proteomes" id="UP000095395"/>
    </source>
</evidence>
<dbReference type="Proteomes" id="UP000095395">
    <property type="component" value="Unassembled WGS sequence"/>
</dbReference>
<name>A0A173ZQY5_9FIRM</name>
<dbReference type="InterPro" id="IPR001387">
    <property type="entry name" value="Cro/C1-type_HTH"/>
</dbReference>
<evidence type="ECO:0000313" key="2">
    <source>
        <dbReference type="EMBL" id="CUN77628.1"/>
    </source>
</evidence>
<dbReference type="CDD" id="cd00093">
    <property type="entry name" value="HTH_XRE"/>
    <property type="match status" value="2"/>
</dbReference>
<gene>
    <name evidence="2" type="ORF">ERS852392_01343</name>
</gene>
<dbReference type="SMART" id="SM00530">
    <property type="entry name" value="HTH_XRE"/>
    <property type="match status" value="2"/>
</dbReference>
<dbReference type="GO" id="GO:0003677">
    <property type="term" value="F:DNA binding"/>
    <property type="evidence" value="ECO:0007669"/>
    <property type="project" value="InterPro"/>
</dbReference>
<dbReference type="PROSITE" id="PS50943">
    <property type="entry name" value="HTH_CROC1"/>
    <property type="match status" value="1"/>
</dbReference>
<sequence length="593" mass="70458">MYQHSETLKIGKIYKGIREAMGLSQEDVSAGLMSAKALSRFENDENYPNSYMMQILFERVGKSLRHFIFMLSKSEYEYHLWRRDTVAQILRGDSVHHVIYQGHKGKYIDKKLHWQFCTFWQGFLDNNLEQMQNAIVCTVKNYPNQLTMRNCLSMEEISYILLYVEKKLTVHPDKWQEEYAQIRFLLNYVERMFDSEEIVEIYGRAVYVFGTYMDTPDINEKILFYKKAIELKRRNFKIEGLDRLLEGIILEFQKINQQAPKDYEQMLNMLRKIKAEFHIDDYTFWQIKPTYEVYLLNEVLKIYRQEKNKAIKEIAQKCCSEKTYRALENGMRDANDGTLAVLFDELEIKLGIYNADIITDNYADLILVDKIKMVGKRAVQGEELQLLEHLVQTLGDKAEYAQNRQFVECMRDIALYLDEKITAEQYQERLKYTLSYTISECCADNTKHFLTRVEFMLMYYTAILSRKSGNSEKGMEIVNELWEQLVQSTVRLEDRDQEAAVLMILRKNLSTDIFRYDEALKIATEGIEYCFNSGDASKLYNFLFEIGWIYNELIQEKNIFMKPQCRKYFEYALCISEMFYIERNASIIRKYLS</sequence>
<dbReference type="InterPro" id="IPR010982">
    <property type="entry name" value="Lambda_DNA-bd_dom_sf"/>
</dbReference>
<organism evidence="2 3">
    <name type="scientific">Roseburia inulinivorans</name>
    <dbReference type="NCBI Taxonomy" id="360807"/>
    <lineage>
        <taxon>Bacteria</taxon>
        <taxon>Bacillati</taxon>
        <taxon>Bacillota</taxon>
        <taxon>Clostridia</taxon>
        <taxon>Lachnospirales</taxon>
        <taxon>Lachnospiraceae</taxon>
        <taxon>Roseburia</taxon>
    </lineage>
</organism>
<dbReference type="Gene3D" id="1.25.40.10">
    <property type="entry name" value="Tetratricopeptide repeat domain"/>
    <property type="match status" value="2"/>
</dbReference>
<feature type="domain" description="HTH cro/C1-type" evidence="1">
    <location>
        <begin position="300"/>
        <end position="353"/>
    </location>
</feature>
<dbReference type="SUPFAM" id="SSF47413">
    <property type="entry name" value="lambda repressor-like DNA-binding domains"/>
    <property type="match status" value="2"/>
</dbReference>
<accession>A0A173ZQY5</accession>
<dbReference type="EMBL" id="CYYR01000007">
    <property type="protein sequence ID" value="CUN77628.1"/>
    <property type="molecule type" value="Genomic_DNA"/>
</dbReference>
<dbReference type="InterPro" id="IPR011990">
    <property type="entry name" value="TPR-like_helical_dom_sf"/>
</dbReference>
<reference evidence="2 3" key="1">
    <citation type="submission" date="2015-09" db="EMBL/GenBank/DDBJ databases">
        <authorList>
            <consortium name="Pathogen Informatics"/>
        </authorList>
    </citation>
    <scope>NUCLEOTIDE SEQUENCE [LARGE SCALE GENOMIC DNA]</scope>
    <source>
        <strain evidence="2 3">2789STDY5608835</strain>
    </source>
</reference>
<dbReference type="AlphaFoldDB" id="A0A173ZQY5"/>
<protein>
    <submittedName>
        <fullName evidence="2">Helix-turn-helix</fullName>
    </submittedName>
</protein>
<proteinExistence type="predicted"/>
<dbReference type="RefSeq" id="WP_055301833.1">
    <property type="nucleotide sequence ID" value="NZ_CATWND010000004.1"/>
</dbReference>